<dbReference type="RefSeq" id="WP_211556223.1">
    <property type="nucleotide sequence ID" value="NZ_JAGVRK010000001.1"/>
</dbReference>
<dbReference type="InterPro" id="IPR036380">
    <property type="entry name" value="Isochorismatase-like_sf"/>
</dbReference>
<accession>A0ABS5LA87</accession>
<sequence>MDRRTPLLIIDVQKAFDDPSWGRRNNEHAEKNIAGLLHAWRKSKMPVIHVAHKSNQPHSLFFRGSDSSRIKEIVLPESDEIIIEKSVNSAFIGTNLELILHELGCKRIIICGLTTNHCVETTTRMAGNLRFNPILVSDATAAFDRTGPDGRRYRAEDIHQMTLVNLHEEFAEIRTAEEILRRERSLNNGA</sequence>
<keyword evidence="2 4" id="KW-0378">Hydrolase</keyword>
<dbReference type="SUPFAM" id="SSF52499">
    <property type="entry name" value="Isochorismatase-like hydrolases"/>
    <property type="match status" value="1"/>
</dbReference>
<protein>
    <submittedName>
        <fullName evidence="4">Cysteine hydrolase</fullName>
    </submittedName>
</protein>
<organism evidence="4 5">
    <name type="scientific">Metabacillus flavus</name>
    <dbReference type="NCBI Taxonomy" id="2823519"/>
    <lineage>
        <taxon>Bacteria</taxon>
        <taxon>Bacillati</taxon>
        <taxon>Bacillota</taxon>
        <taxon>Bacilli</taxon>
        <taxon>Bacillales</taxon>
        <taxon>Bacillaceae</taxon>
        <taxon>Metabacillus</taxon>
    </lineage>
</organism>
<dbReference type="InterPro" id="IPR050272">
    <property type="entry name" value="Isochorismatase-like_hydrls"/>
</dbReference>
<comment type="caution">
    <text evidence="4">The sequence shown here is derived from an EMBL/GenBank/DDBJ whole genome shotgun (WGS) entry which is preliminary data.</text>
</comment>
<dbReference type="PANTHER" id="PTHR43540:SF1">
    <property type="entry name" value="ISOCHORISMATASE HYDROLASE"/>
    <property type="match status" value="1"/>
</dbReference>
<dbReference type="GO" id="GO:0016787">
    <property type="term" value="F:hydrolase activity"/>
    <property type="evidence" value="ECO:0007669"/>
    <property type="project" value="UniProtKB-KW"/>
</dbReference>
<dbReference type="Proteomes" id="UP000682403">
    <property type="component" value="Unassembled WGS sequence"/>
</dbReference>
<keyword evidence="5" id="KW-1185">Reference proteome</keyword>
<dbReference type="Pfam" id="PF00857">
    <property type="entry name" value="Isochorismatase"/>
    <property type="match status" value="1"/>
</dbReference>
<dbReference type="CDD" id="cd01014">
    <property type="entry name" value="nicotinamidase_related"/>
    <property type="match status" value="1"/>
</dbReference>
<reference evidence="4 5" key="1">
    <citation type="submission" date="2021-04" db="EMBL/GenBank/DDBJ databases">
        <title>Metabacillus sp. strain KIGAM252 whole genome sequence.</title>
        <authorList>
            <person name="Seo M.-J."/>
            <person name="Cho E.-S."/>
            <person name="Hwang C.Y."/>
            <person name="Yoon D.J."/>
        </authorList>
    </citation>
    <scope>NUCLEOTIDE SEQUENCE [LARGE SCALE GENOMIC DNA]</scope>
    <source>
        <strain evidence="4 5">KIGAM252</strain>
    </source>
</reference>
<dbReference type="InterPro" id="IPR000868">
    <property type="entry name" value="Isochorismatase-like_dom"/>
</dbReference>
<dbReference type="Gene3D" id="3.40.50.850">
    <property type="entry name" value="Isochorismatase-like"/>
    <property type="match status" value="1"/>
</dbReference>
<evidence type="ECO:0000313" key="4">
    <source>
        <dbReference type="EMBL" id="MBS2967633.1"/>
    </source>
</evidence>
<gene>
    <name evidence="4" type="ORF">J9317_02455</name>
</gene>
<dbReference type="PANTHER" id="PTHR43540">
    <property type="entry name" value="PEROXYUREIDOACRYLATE/UREIDOACRYLATE AMIDOHYDROLASE-RELATED"/>
    <property type="match status" value="1"/>
</dbReference>
<evidence type="ECO:0000313" key="5">
    <source>
        <dbReference type="Proteomes" id="UP000682403"/>
    </source>
</evidence>
<dbReference type="EMBL" id="JAGVRK010000001">
    <property type="protein sequence ID" value="MBS2967633.1"/>
    <property type="molecule type" value="Genomic_DNA"/>
</dbReference>
<name>A0ABS5LA87_9BACI</name>
<evidence type="ECO:0000259" key="3">
    <source>
        <dbReference type="Pfam" id="PF00857"/>
    </source>
</evidence>
<evidence type="ECO:0000256" key="2">
    <source>
        <dbReference type="ARBA" id="ARBA00022801"/>
    </source>
</evidence>
<proteinExistence type="inferred from homology"/>
<comment type="similarity">
    <text evidence="1">Belongs to the isochorismatase family.</text>
</comment>
<evidence type="ECO:0000256" key="1">
    <source>
        <dbReference type="ARBA" id="ARBA00006336"/>
    </source>
</evidence>
<feature type="domain" description="Isochorismatase-like" evidence="3">
    <location>
        <begin position="7"/>
        <end position="178"/>
    </location>
</feature>